<dbReference type="InterPro" id="IPR045584">
    <property type="entry name" value="Pilin-like"/>
</dbReference>
<evidence type="ECO:0000256" key="2">
    <source>
        <dbReference type="ARBA" id="ARBA00021549"/>
    </source>
</evidence>
<dbReference type="AlphaFoldDB" id="A0A4R6PSS1"/>
<dbReference type="GO" id="GO:0015628">
    <property type="term" value="P:protein secretion by the type II secretion system"/>
    <property type="evidence" value="ECO:0007669"/>
    <property type="project" value="InterPro"/>
</dbReference>
<evidence type="ECO:0000313" key="15">
    <source>
        <dbReference type="Proteomes" id="UP000295531"/>
    </source>
</evidence>
<evidence type="ECO:0000256" key="5">
    <source>
        <dbReference type="ARBA" id="ARBA00022519"/>
    </source>
</evidence>
<dbReference type="RefSeq" id="WP_243734439.1">
    <property type="nucleotide sequence ID" value="NZ_SNXI01000002.1"/>
</dbReference>
<keyword evidence="3" id="KW-1003">Cell membrane</keyword>
<keyword evidence="4" id="KW-0488">Methylation</keyword>
<dbReference type="Proteomes" id="UP000295531">
    <property type="component" value="Unassembled WGS sequence"/>
</dbReference>
<evidence type="ECO:0000256" key="8">
    <source>
        <dbReference type="ARBA" id="ARBA00023136"/>
    </source>
</evidence>
<keyword evidence="15" id="KW-1185">Reference proteome</keyword>
<dbReference type="InterPro" id="IPR002416">
    <property type="entry name" value="T2SS_protein-GspH"/>
</dbReference>
<evidence type="ECO:0000256" key="12">
    <source>
        <dbReference type="SAM" id="Phobius"/>
    </source>
</evidence>
<dbReference type="InterPro" id="IPR049875">
    <property type="entry name" value="TypeII_GspH"/>
</dbReference>
<keyword evidence="5" id="KW-0997">Cell inner membrane</keyword>
<evidence type="ECO:0000256" key="9">
    <source>
        <dbReference type="ARBA" id="ARBA00025772"/>
    </source>
</evidence>
<name>A0A4R6PSS1_9GAMM</name>
<evidence type="ECO:0000256" key="11">
    <source>
        <dbReference type="SAM" id="MobiDB-lite"/>
    </source>
</evidence>
<dbReference type="PROSITE" id="PS00409">
    <property type="entry name" value="PROKAR_NTER_METHYL"/>
    <property type="match status" value="1"/>
</dbReference>
<dbReference type="NCBIfam" id="TIGR01708">
    <property type="entry name" value="typeII_sec_gspH"/>
    <property type="match status" value="1"/>
</dbReference>
<dbReference type="EMBL" id="SNXI01000002">
    <property type="protein sequence ID" value="TDP40167.1"/>
    <property type="molecule type" value="Genomic_DNA"/>
</dbReference>
<keyword evidence="7 12" id="KW-1133">Transmembrane helix</keyword>
<evidence type="ECO:0000256" key="4">
    <source>
        <dbReference type="ARBA" id="ARBA00022481"/>
    </source>
</evidence>
<evidence type="ECO:0000256" key="6">
    <source>
        <dbReference type="ARBA" id="ARBA00022692"/>
    </source>
</evidence>
<dbReference type="Gene3D" id="3.55.40.10">
    <property type="entry name" value="minor pseudopilin epsh domain"/>
    <property type="match status" value="1"/>
</dbReference>
<feature type="domain" description="General secretion pathway GspH" evidence="13">
    <location>
        <begin position="63"/>
        <end position="184"/>
    </location>
</feature>
<keyword evidence="8 12" id="KW-0472">Membrane</keyword>
<proteinExistence type="inferred from homology"/>
<accession>A0A4R6PSS1</accession>
<evidence type="ECO:0000256" key="10">
    <source>
        <dbReference type="ARBA" id="ARBA00030775"/>
    </source>
</evidence>
<dbReference type="InterPro" id="IPR022346">
    <property type="entry name" value="T2SS_GspH"/>
</dbReference>
<dbReference type="InterPro" id="IPR012902">
    <property type="entry name" value="N_methyl_site"/>
</dbReference>
<feature type="region of interest" description="Disordered" evidence="11">
    <location>
        <begin position="144"/>
        <end position="163"/>
    </location>
</feature>
<feature type="transmembrane region" description="Helical" evidence="12">
    <location>
        <begin position="23"/>
        <end position="46"/>
    </location>
</feature>
<sequence>MPNKKLSTNVVIRGSIARRSRGFTLVEVLLVMAIIGMIAGAVALTLPSSSPSERSPQDLAITLKEQLQYAREHAMVRQQPLGLHVDNQGYRFLRWYDGQWQTLDARGLKEVRWSDTLRWELELTEGNLMAQDESARQLLFQPDEDQEAAAEEEQEQPPQPQILILPSGEMTGFSLALDNRNLARQQQRWLIAQNAWQILVQEQPYERY</sequence>
<dbReference type="SUPFAM" id="SSF54523">
    <property type="entry name" value="Pili subunits"/>
    <property type="match status" value="1"/>
</dbReference>
<dbReference type="GO" id="GO:0005886">
    <property type="term" value="C:plasma membrane"/>
    <property type="evidence" value="ECO:0007669"/>
    <property type="project" value="UniProtKB-SubCell"/>
</dbReference>
<feature type="compositionally biased region" description="Acidic residues" evidence="11">
    <location>
        <begin position="144"/>
        <end position="155"/>
    </location>
</feature>
<reference evidence="14 15" key="1">
    <citation type="submission" date="2019-03" db="EMBL/GenBank/DDBJ databases">
        <title>Freshwater and sediment microbial communities from various areas in North America, analyzing microbe dynamics in response to fracking.</title>
        <authorList>
            <person name="Lamendella R."/>
        </authorList>
    </citation>
    <scope>NUCLEOTIDE SEQUENCE [LARGE SCALE GENOMIC DNA]</scope>
    <source>
        <strain evidence="14 15">18_TX</strain>
    </source>
</reference>
<dbReference type="NCBIfam" id="TIGR02532">
    <property type="entry name" value="IV_pilin_GFxxxE"/>
    <property type="match status" value="1"/>
</dbReference>
<comment type="subcellular location">
    <subcellularLocation>
        <location evidence="1">Cell inner membrane</location>
        <topology evidence="1">Single-pass membrane protein</topology>
    </subcellularLocation>
</comment>
<evidence type="ECO:0000256" key="1">
    <source>
        <dbReference type="ARBA" id="ARBA00004377"/>
    </source>
</evidence>
<keyword evidence="6 12" id="KW-0812">Transmembrane</keyword>
<dbReference type="Pfam" id="PF12019">
    <property type="entry name" value="GspH"/>
    <property type="match status" value="1"/>
</dbReference>
<organism evidence="14 15">
    <name type="scientific">Idiomarina aquatica</name>
    <dbReference type="NCBI Taxonomy" id="1327752"/>
    <lineage>
        <taxon>Bacteria</taxon>
        <taxon>Pseudomonadati</taxon>
        <taxon>Pseudomonadota</taxon>
        <taxon>Gammaproteobacteria</taxon>
        <taxon>Alteromonadales</taxon>
        <taxon>Idiomarinaceae</taxon>
        <taxon>Idiomarina</taxon>
    </lineage>
</organism>
<dbReference type="Pfam" id="PF07963">
    <property type="entry name" value="N_methyl"/>
    <property type="match status" value="1"/>
</dbReference>
<evidence type="ECO:0000259" key="13">
    <source>
        <dbReference type="Pfam" id="PF12019"/>
    </source>
</evidence>
<dbReference type="PRINTS" id="PR00885">
    <property type="entry name" value="BCTERIALGSPH"/>
</dbReference>
<evidence type="ECO:0000313" key="14">
    <source>
        <dbReference type="EMBL" id="TDP40167.1"/>
    </source>
</evidence>
<evidence type="ECO:0000256" key="7">
    <source>
        <dbReference type="ARBA" id="ARBA00022989"/>
    </source>
</evidence>
<comment type="caution">
    <text evidence="14">The sequence shown here is derived from an EMBL/GenBank/DDBJ whole genome shotgun (WGS) entry which is preliminary data.</text>
</comment>
<dbReference type="GO" id="GO:0015627">
    <property type="term" value="C:type II protein secretion system complex"/>
    <property type="evidence" value="ECO:0007669"/>
    <property type="project" value="InterPro"/>
</dbReference>
<protein>
    <recommendedName>
        <fullName evidence="2">Type II secretion system protein H</fullName>
    </recommendedName>
    <alternativeName>
        <fullName evidence="10">General secretion pathway protein H</fullName>
    </alternativeName>
</protein>
<comment type="similarity">
    <text evidence="9">Belongs to the GSP H family.</text>
</comment>
<evidence type="ECO:0000256" key="3">
    <source>
        <dbReference type="ARBA" id="ARBA00022475"/>
    </source>
</evidence>
<gene>
    <name evidence="14" type="ORF">DEU29_10267</name>
</gene>